<dbReference type="EMBL" id="OC319648">
    <property type="protein sequence ID" value="CAD7405950.1"/>
    <property type="molecule type" value="Genomic_DNA"/>
</dbReference>
<evidence type="ECO:0000256" key="1">
    <source>
        <dbReference type="SAM" id="MobiDB-lite"/>
    </source>
</evidence>
<feature type="region of interest" description="Disordered" evidence="1">
    <location>
        <begin position="368"/>
        <end position="424"/>
    </location>
</feature>
<gene>
    <name evidence="2" type="ORF">TCEB3V08_LOCUS8255</name>
</gene>
<organism evidence="2">
    <name type="scientific">Timema cristinae</name>
    <name type="common">Walking stick</name>
    <dbReference type="NCBI Taxonomy" id="61476"/>
    <lineage>
        <taxon>Eukaryota</taxon>
        <taxon>Metazoa</taxon>
        <taxon>Ecdysozoa</taxon>
        <taxon>Arthropoda</taxon>
        <taxon>Hexapoda</taxon>
        <taxon>Insecta</taxon>
        <taxon>Pterygota</taxon>
        <taxon>Neoptera</taxon>
        <taxon>Polyneoptera</taxon>
        <taxon>Phasmatodea</taxon>
        <taxon>Timematodea</taxon>
        <taxon>Timematoidea</taxon>
        <taxon>Timematidae</taxon>
        <taxon>Timema</taxon>
    </lineage>
</organism>
<evidence type="ECO:0000313" key="2">
    <source>
        <dbReference type="EMBL" id="CAD7405950.1"/>
    </source>
</evidence>
<feature type="compositionally biased region" description="Basic and acidic residues" evidence="1">
    <location>
        <begin position="368"/>
        <end position="377"/>
    </location>
</feature>
<proteinExistence type="predicted"/>
<dbReference type="AlphaFoldDB" id="A0A7R9D2F6"/>
<accession>A0A7R9D2F6</accession>
<sequence length="607" mass="67338">MFDKYLNVRDVIGVSVHRNNSCCQTESQYTFPTDSGLNKYTNNTQPDSCTLHQYSNNTQPDSCTLHQYSNNTQPDSCTLHQHSNNTQTGSCTLHQHTNNTQTGSCTLHQHSNNIQPGSYTLHQHSNNTQPGSYTLHQLSNNTQLPITLHQYSNNTQPGSYTLHQHSNNTQPDSCTLHQHTNNTQPDSCTLHQHTNNTQPDSYTLHQLSNNTQPPITLHQYSNNTQTGSCTLHQHSNNTQPVIDTSNQSDSCRSHELTYDYVKHRVLLPIRVIRTASYFIVHYEYTTKKADKQRSEPAFAWRESGKPFRKNQPQFIRPEIRTSISPYSAVELNTTSALANFATEAGYNDNHARMKRICHGCKTVEAREENRSADEVNPHLRGGRVENYLGKTTHSSPDRDSNLDLPVLSSRAQRDKRVSQLRHRGGTKWKRQTAVGLELLAEAGNYAAFQRLYGGPPYGCWPYPGAAGAGAVPAVVGHTTADLYYRQAAAAAAAVSTLQKPLPYRLYPTGLGLGLPGPSSSGAPPHLQPPPPGVHGLSSLAASSSLSSLSSYYIFLVTTTANSNTTRCPLGRRPPRIQCLTPHRLQDLTAGLVLSTRTLHRECETVLF</sequence>
<protein>
    <submittedName>
        <fullName evidence="2">Uncharacterized protein</fullName>
    </submittedName>
</protein>
<reference evidence="2" key="1">
    <citation type="submission" date="2020-11" db="EMBL/GenBank/DDBJ databases">
        <authorList>
            <person name="Tran Van P."/>
        </authorList>
    </citation>
    <scope>NUCLEOTIDE SEQUENCE</scope>
</reference>
<name>A0A7R9D2F6_TIMCR</name>